<name>A0A674MNK4_TAKRU</name>
<proteinExistence type="inferred from homology"/>
<evidence type="ECO:0000256" key="8">
    <source>
        <dbReference type="ARBA" id="ARBA00023242"/>
    </source>
</evidence>
<sequence>MDNSAPPACTPACTHTVCREQPAEMSNPAPGADHDPTFDWQGFKDFLLEEENFDTILNALQIDENAHRLVHQQQLYQPTFMVPEASFGGQSVAPLVPYIYQPYGTPPAPFGGQYAAPMFTYPNYAASVSTADLGPLAPPSSTATAPRGKRSRKKEAIPGEPNVYVKKPPNAFMIFLKEQRRLVAPELKASGSKATTAYLGTMWKSLPSSEKEKYYKESEKQRLLHKEQNPDWSPKDNYGKKIRRTRKRKRGES</sequence>
<keyword evidence="3" id="KW-0879">Wnt signaling pathway</keyword>
<evidence type="ECO:0000256" key="1">
    <source>
        <dbReference type="ARBA" id="ARBA00004123"/>
    </source>
</evidence>
<feature type="region of interest" description="Disordered" evidence="10">
    <location>
        <begin position="132"/>
        <end position="162"/>
    </location>
</feature>
<evidence type="ECO:0000256" key="2">
    <source>
        <dbReference type="ARBA" id="ARBA00006569"/>
    </source>
</evidence>
<evidence type="ECO:0000313" key="13">
    <source>
        <dbReference type="Proteomes" id="UP000005226"/>
    </source>
</evidence>
<feature type="compositionally biased region" description="Basic and acidic residues" evidence="10">
    <location>
        <begin position="214"/>
        <end position="239"/>
    </location>
</feature>
<dbReference type="GO" id="GO:0000785">
    <property type="term" value="C:chromatin"/>
    <property type="evidence" value="ECO:0007669"/>
    <property type="project" value="TreeGrafter"/>
</dbReference>
<feature type="DNA-binding region" description="HMG box" evidence="9">
    <location>
        <begin position="165"/>
        <end position="233"/>
    </location>
</feature>
<dbReference type="SMART" id="SM00398">
    <property type="entry name" value="HMG"/>
    <property type="match status" value="1"/>
</dbReference>
<dbReference type="Proteomes" id="UP000005226">
    <property type="component" value="Chromosome 11"/>
</dbReference>
<dbReference type="SUPFAM" id="SSF47095">
    <property type="entry name" value="HMG-box"/>
    <property type="match status" value="1"/>
</dbReference>
<dbReference type="GO" id="GO:0060070">
    <property type="term" value="P:canonical Wnt signaling pathway"/>
    <property type="evidence" value="ECO:0007669"/>
    <property type="project" value="TreeGrafter"/>
</dbReference>
<dbReference type="AlphaFoldDB" id="A0A674MNK4"/>
<dbReference type="InterPro" id="IPR036910">
    <property type="entry name" value="HMG_box_dom_sf"/>
</dbReference>
<evidence type="ECO:0000256" key="3">
    <source>
        <dbReference type="ARBA" id="ARBA00022687"/>
    </source>
</evidence>
<dbReference type="PANTHER" id="PTHR10373">
    <property type="entry name" value="TRANSCRIPTION FACTOR 7 FAMILY MEMBER"/>
    <property type="match status" value="1"/>
</dbReference>
<dbReference type="GeneTree" id="ENSGT00990000211273"/>
<dbReference type="Pfam" id="PF00505">
    <property type="entry name" value="HMG_box"/>
    <property type="match status" value="1"/>
</dbReference>
<dbReference type="GO" id="GO:0000981">
    <property type="term" value="F:DNA-binding transcription factor activity, RNA polymerase II-specific"/>
    <property type="evidence" value="ECO:0007669"/>
    <property type="project" value="TreeGrafter"/>
</dbReference>
<dbReference type="GO" id="GO:0000978">
    <property type="term" value="F:RNA polymerase II cis-regulatory region sequence-specific DNA binding"/>
    <property type="evidence" value="ECO:0007669"/>
    <property type="project" value="TreeGrafter"/>
</dbReference>
<dbReference type="PANTHER" id="PTHR10373:SF38">
    <property type="entry name" value="PROTEIN PANGOLIN, ISOFORM J"/>
    <property type="match status" value="1"/>
</dbReference>
<dbReference type="InterPro" id="IPR009071">
    <property type="entry name" value="HMG_box_dom"/>
</dbReference>
<feature type="region of interest" description="Disordered" evidence="10">
    <location>
        <begin position="214"/>
        <end position="253"/>
    </location>
</feature>
<keyword evidence="8 9" id="KW-0539">Nucleus</keyword>
<evidence type="ECO:0000256" key="10">
    <source>
        <dbReference type="SAM" id="MobiDB-lite"/>
    </source>
</evidence>
<keyword evidence="13" id="KW-1185">Reference proteome</keyword>
<evidence type="ECO:0000313" key="12">
    <source>
        <dbReference type="Ensembl" id="ENSTRUP00000062706.1"/>
    </source>
</evidence>
<keyword evidence="7" id="KW-0804">Transcription</keyword>
<feature type="domain" description="HMG box" evidence="11">
    <location>
        <begin position="165"/>
        <end position="233"/>
    </location>
</feature>
<reference evidence="12" key="3">
    <citation type="submission" date="2025-09" db="UniProtKB">
        <authorList>
            <consortium name="Ensembl"/>
        </authorList>
    </citation>
    <scope>IDENTIFICATION</scope>
</reference>
<evidence type="ECO:0000256" key="9">
    <source>
        <dbReference type="PROSITE-ProRule" id="PRU00267"/>
    </source>
</evidence>
<dbReference type="Gene3D" id="1.10.30.10">
    <property type="entry name" value="High mobility group box domain"/>
    <property type="match status" value="1"/>
</dbReference>
<reference evidence="12 13" key="1">
    <citation type="journal article" date="2011" name="Genome Biol. Evol.">
        <title>Integration of the genetic map and genome assembly of fugu facilitates insights into distinct features of genome evolution in teleosts and mammals.</title>
        <authorList>
            <person name="Kai W."/>
            <person name="Kikuchi K."/>
            <person name="Tohari S."/>
            <person name="Chew A.K."/>
            <person name="Tay A."/>
            <person name="Fujiwara A."/>
            <person name="Hosoya S."/>
            <person name="Suetake H."/>
            <person name="Naruse K."/>
            <person name="Brenner S."/>
            <person name="Suzuki Y."/>
            <person name="Venkatesh B."/>
        </authorList>
    </citation>
    <scope>NUCLEOTIDE SEQUENCE [LARGE SCALE GENOMIC DNA]</scope>
</reference>
<comment type="similarity">
    <text evidence="2">Belongs to the TCF/LEF family.</text>
</comment>
<gene>
    <name evidence="12" type="primary">LOC115251451</name>
</gene>
<evidence type="ECO:0000259" key="11">
    <source>
        <dbReference type="PROSITE" id="PS50118"/>
    </source>
</evidence>
<organism evidence="12 13">
    <name type="scientific">Takifugu rubripes</name>
    <name type="common">Japanese pufferfish</name>
    <name type="synonym">Fugu rubripes</name>
    <dbReference type="NCBI Taxonomy" id="31033"/>
    <lineage>
        <taxon>Eukaryota</taxon>
        <taxon>Metazoa</taxon>
        <taxon>Chordata</taxon>
        <taxon>Craniata</taxon>
        <taxon>Vertebrata</taxon>
        <taxon>Euteleostomi</taxon>
        <taxon>Actinopterygii</taxon>
        <taxon>Neopterygii</taxon>
        <taxon>Teleostei</taxon>
        <taxon>Neoteleostei</taxon>
        <taxon>Acanthomorphata</taxon>
        <taxon>Eupercaria</taxon>
        <taxon>Tetraodontiformes</taxon>
        <taxon>Tetradontoidea</taxon>
        <taxon>Tetraodontidae</taxon>
        <taxon>Takifugu</taxon>
    </lineage>
</organism>
<evidence type="ECO:0000256" key="7">
    <source>
        <dbReference type="ARBA" id="ARBA00023163"/>
    </source>
</evidence>
<keyword evidence="4" id="KW-0805">Transcription regulation</keyword>
<accession>A0A674MNK4</accession>
<evidence type="ECO:0000256" key="4">
    <source>
        <dbReference type="ARBA" id="ARBA00023015"/>
    </source>
</evidence>
<dbReference type="PROSITE" id="PS50118">
    <property type="entry name" value="HMG_BOX_2"/>
    <property type="match status" value="1"/>
</dbReference>
<evidence type="ECO:0000256" key="5">
    <source>
        <dbReference type="ARBA" id="ARBA00023125"/>
    </source>
</evidence>
<dbReference type="Ensembl" id="ENSTRUT00000075470.1">
    <property type="protein sequence ID" value="ENSTRUP00000062706.1"/>
    <property type="gene ID" value="ENSTRUG00000026232.1"/>
</dbReference>
<comment type="subcellular location">
    <subcellularLocation>
        <location evidence="1">Nucleus</location>
    </subcellularLocation>
</comment>
<reference evidence="12" key="2">
    <citation type="submission" date="2025-08" db="UniProtKB">
        <authorList>
            <consortium name="Ensembl"/>
        </authorList>
    </citation>
    <scope>IDENTIFICATION</scope>
</reference>
<feature type="compositionally biased region" description="Basic residues" evidence="10">
    <location>
        <begin position="240"/>
        <end position="253"/>
    </location>
</feature>
<evidence type="ECO:0000256" key="6">
    <source>
        <dbReference type="ARBA" id="ARBA00023159"/>
    </source>
</evidence>
<dbReference type="GO" id="GO:1990907">
    <property type="term" value="C:beta-catenin-TCF complex"/>
    <property type="evidence" value="ECO:0007669"/>
    <property type="project" value="TreeGrafter"/>
</dbReference>
<protein>
    <submittedName>
        <fullName evidence="12">Transcription factor 7-like 1</fullName>
    </submittedName>
</protein>
<keyword evidence="5 9" id="KW-0238">DNA-binding</keyword>
<dbReference type="InterPro" id="IPR024940">
    <property type="entry name" value="TCF/LEF"/>
</dbReference>
<keyword evidence="6" id="KW-0010">Activator</keyword>